<dbReference type="eggNOG" id="KOG0309">
    <property type="taxonomic scope" value="Eukaryota"/>
</dbReference>
<dbReference type="GeneID" id="17288092"/>
<dbReference type="EMBL" id="JH993292">
    <property type="protein sequence ID" value="EKX31367.1"/>
    <property type="molecule type" value="Genomic_DNA"/>
</dbReference>
<reference evidence="4" key="2">
    <citation type="submission" date="2012-11" db="EMBL/GenBank/DDBJ databases">
        <authorList>
            <person name="Kuo A."/>
            <person name="Curtis B.A."/>
            <person name="Tanifuji G."/>
            <person name="Burki F."/>
            <person name="Gruber A."/>
            <person name="Irimia M."/>
            <person name="Maruyama S."/>
            <person name="Arias M.C."/>
            <person name="Ball S.G."/>
            <person name="Gile G.H."/>
            <person name="Hirakawa Y."/>
            <person name="Hopkins J.F."/>
            <person name="Rensing S.A."/>
            <person name="Schmutz J."/>
            <person name="Symeonidi A."/>
            <person name="Elias M."/>
            <person name="Eveleigh R.J."/>
            <person name="Herman E.K."/>
            <person name="Klute M.J."/>
            <person name="Nakayama T."/>
            <person name="Obornik M."/>
            <person name="Reyes-Prieto A."/>
            <person name="Armbrust E.V."/>
            <person name="Aves S.J."/>
            <person name="Beiko R.G."/>
            <person name="Coutinho P."/>
            <person name="Dacks J.B."/>
            <person name="Durnford D.G."/>
            <person name="Fast N.M."/>
            <person name="Green B.R."/>
            <person name="Grisdale C."/>
            <person name="Hempe F."/>
            <person name="Henrissat B."/>
            <person name="Hoppner M.P."/>
            <person name="Ishida K.-I."/>
            <person name="Kim E."/>
            <person name="Koreny L."/>
            <person name="Kroth P.G."/>
            <person name="Liu Y."/>
            <person name="Malik S.-B."/>
            <person name="Maier U.G."/>
            <person name="McRose D."/>
            <person name="Mock T."/>
            <person name="Neilson J.A."/>
            <person name="Onodera N.T."/>
            <person name="Poole A.M."/>
            <person name="Pritham E.J."/>
            <person name="Richards T.A."/>
            <person name="Rocap G."/>
            <person name="Roy S.W."/>
            <person name="Sarai C."/>
            <person name="Schaack S."/>
            <person name="Shirato S."/>
            <person name="Slamovits C.H."/>
            <person name="Spencer D.F."/>
            <person name="Suzuki S."/>
            <person name="Worden A.Z."/>
            <person name="Zauner S."/>
            <person name="Barry K."/>
            <person name="Bell C."/>
            <person name="Bharti A.K."/>
            <person name="Crow J.A."/>
            <person name="Grimwood J."/>
            <person name="Kramer R."/>
            <person name="Lindquist E."/>
            <person name="Lucas S."/>
            <person name="Salamov A."/>
            <person name="McFadden G.I."/>
            <person name="Lane C.E."/>
            <person name="Keeling P.J."/>
            <person name="Gray M.W."/>
            <person name="Grigoriev I.V."/>
            <person name="Archibald J.M."/>
        </authorList>
    </citation>
    <scope>NUCLEOTIDE SEQUENCE</scope>
    <source>
        <strain evidence="4">CCMP2712</strain>
    </source>
</reference>
<dbReference type="Gene3D" id="2.130.10.10">
    <property type="entry name" value="YVTN repeat-like/Quinoprotein amine dehydrogenase"/>
    <property type="match status" value="2"/>
</dbReference>
<reference evidence="3" key="3">
    <citation type="submission" date="2016-03" db="UniProtKB">
        <authorList>
            <consortium name="EnsemblProtists"/>
        </authorList>
    </citation>
    <scope>IDENTIFICATION</scope>
</reference>
<dbReference type="InterPro" id="IPR036322">
    <property type="entry name" value="WD40_repeat_dom_sf"/>
</dbReference>
<dbReference type="AlphaFoldDB" id="L1I5L7"/>
<dbReference type="InterPro" id="IPR049567">
    <property type="entry name" value="WDR59-like"/>
</dbReference>
<accession>L1I5L7</accession>
<protein>
    <submittedName>
        <fullName evidence="2 3">Uncharacterized protein</fullName>
    </submittedName>
</protein>
<dbReference type="OrthoDB" id="6265621at2759"/>
<dbReference type="RefSeq" id="XP_005818347.1">
    <property type="nucleotide sequence ID" value="XM_005818290.1"/>
</dbReference>
<dbReference type="Proteomes" id="UP000011087">
    <property type="component" value="Unassembled WGS sequence"/>
</dbReference>
<evidence type="ECO:0000313" key="4">
    <source>
        <dbReference type="Proteomes" id="UP000011087"/>
    </source>
</evidence>
<evidence type="ECO:0000313" key="3">
    <source>
        <dbReference type="EnsemblProtists" id="EKX31367"/>
    </source>
</evidence>
<dbReference type="Pfam" id="PF00400">
    <property type="entry name" value="WD40"/>
    <property type="match status" value="1"/>
</dbReference>
<dbReference type="GO" id="GO:0035859">
    <property type="term" value="C:Seh1-associated complex"/>
    <property type="evidence" value="ECO:0007669"/>
    <property type="project" value="TreeGrafter"/>
</dbReference>
<dbReference type="SMART" id="SM00320">
    <property type="entry name" value="WD40"/>
    <property type="match status" value="4"/>
</dbReference>
<dbReference type="KEGG" id="gtt:GUITHDRAFT_149341"/>
<dbReference type="HOGENOM" id="CLU_714655_0_0_1"/>
<feature type="region of interest" description="Disordered" evidence="1">
    <location>
        <begin position="342"/>
        <end position="365"/>
    </location>
</feature>
<keyword evidence="4" id="KW-1185">Reference proteome</keyword>
<dbReference type="SUPFAM" id="SSF50978">
    <property type="entry name" value="WD40 repeat-like"/>
    <property type="match status" value="1"/>
</dbReference>
<evidence type="ECO:0000313" key="2">
    <source>
        <dbReference type="EMBL" id="EKX31367.1"/>
    </source>
</evidence>
<dbReference type="PANTHER" id="PTHR46170">
    <property type="entry name" value="GATOR COMPLEX PROTEIN WDR59"/>
    <property type="match status" value="1"/>
</dbReference>
<dbReference type="STRING" id="905079.L1I5L7"/>
<name>L1I5L7_GUITC</name>
<dbReference type="EnsemblProtists" id="EKX31367">
    <property type="protein sequence ID" value="EKX31367"/>
    <property type="gene ID" value="GUITHDRAFT_149341"/>
</dbReference>
<dbReference type="GO" id="GO:0005774">
    <property type="term" value="C:vacuolar membrane"/>
    <property type="evidence" value="ECO:0007669"/>
    <property type="project" value="TreeGrafter"/>
</dbReference>
<gene>
    <name evidence="2" type="ORF">GUITHDRAFT_149341</name>
</gene>
<feature type="compositionally biased region" description="Basic and acidic residues" evidence="1">
    <location>
        <begin position="57"/>
        <end position="68"/>
    </location>
</feature>
<dbReference type="GO" id="GO:0035591">
    <property type="term" value="F:signaling adaptor activity"/>
    <property type="evidence" value="ECO:0007669"/>
    <property type="project" value="TreeGrafter"/>
</dbReference>
<organism evidence="2">
    <name type="scientific">Guillardia theta (strain CCMP2712)</name>
    <name type="common">Cryptophyte</name>
    <dbReference type="NCBI Taxonomy" id="905079"/>
    <lineage>
        <taxon>Eukaryota</taxon>
        <taxon>Cryptophyceae</taxon>
        <taxon>Pyrenomonadales</taxon>
        <taxon>Geminigeraceae</taxon>
        <taxon>Guillardia</taxon>
    </lineage>
</organism>
<reference evidence="2 4" key="1">
    <citation type="journal article" date="2012" name="Nature">
        <title>Algal genomes reveal evolutionary mosaicism and the fate of nucleomorphs.</title>
        <authorList>
            <consortium name="DOE Joint Genome Institute"/>
            <person name="Curtis B.A."/>
            <person name="Tanifuji G."/>
            <person name="Burki F."/>
            <person name="Gruber A."/>
            <person name="Irimia M."/>
            <person name="Maruyama S."/>
            <person name="Arias M.C."/>
            <person name="Ball S.G."/>
            <person name="Gile G.H."/>
            <person name="Hirakawa Y."/>
            <person name="Hopkins J.F."/>
            <person name="Kuo A."/>
            <person name="Rensing S.A."/>
            <person name="Schmutz J."/>
            <person name="Symeonidi A."/>
            <person name="Elias M."/>
            <person name="Eveleigh R.J."/>
            <person name="Herman E.K."/>
            <person name="Klute M.J."/>
            <person name="Nakayama T."/>
            <person name="Obornik M."/>
            <person name="Reyes-Prieto A."/>
            <person name="Armbrust E.V."/>
            <person name="Aves S.J."/>
            <person name="Beiko R.G."/>
            <person name="Coutinho P."/>
            <person name="Dacks J.B."/>
            <person name="Durnford D.G."/>
            <person name="Fast N.M."/>
            <person name="Green B.R."/>
            <person name="Grisdale C.J."/>
            <person name="Hempel F."/>
            <person name="Henrissat B."/>
            <person name="Hoppner M.P."/>
            <person name="Ishida K."/>
            <person name="Kim E."/>
            <person name="Koreny L."/>
            <person name="Kroth P.G."/>
            <person name="Liu Y."/>
            <person name="Malik S.B."/>
            <person name="Maier U.G."/>
            <person name="McRose D."/>
            <person name="Mock T."/>
            <person name="Neilson J.A."/>
            <person name="Onodera N.T."/>
            <person name="Poole A.M."/>
            <person name="Pritham E.J."/>
            <person name="Richards T.A."/>
            <person name="Rocap G."/>
            <person name="Roy S.W."/>
            <person name="Sarai C."/>
            <person name="Schaack S."/>
            <person name="Shirato S."/>
            <person name="Slamovits C.H."/>
            <person name="Spencer D.F."/>
            <person name="Suzuki S."/>
            <person name="Worden A.Z."/>
            <person name="Zauner S."/>
            <person name="Barry K."/>
            <person name="Bell C."/>
            <person name="Bharti A.K."/>
            <person name="Crow J.A."/>
            <person name="Grimwood J."/>
            <person name="Kramer R."/>
            <person name="Lindquist E."/>
            <person name="Lucas S."/>
            <person name="Salamov A."/>
            <person name="McFadden G.I."/>
            <person name="Lane C.E."/>
            <person name="Keeling P.J."/>
            <person name="Gray M.W."/>
            <person name="Grigoriev I.V."/>
            <person name="Archibald J.M."/>
        </authorList>
    </citation>
    <scope>NUCLEOTIDE SEQUENCE</scope>
    <source>
        <strain evidence="2 4">CCMP2712</strain>
    </source>
</reference>
<evidence type="ECO:0000256" key="1">
    <source>
        <dbReference type="SAM" id="MobiDB-lite"/>
    </source>
</evidence>
<dbReference type="InterPro" id="IPR015943">
    <property type="entry name" value="WD40/YVTN_repeat-like_dom_sf"/>
</dbReference>
<feature type="region of interest" description="Disordered" evidence="1">
    <location>
        <begin position="49"/>
        <end position="68"/>
    </location>
</feature>
<dbReference type="GO" id="GO:1904263">
    <property type="term" value="P:positive regulation of TORC1 signaling"/>
    <property type="evidence" value="ECO:0007669"/>
    <property type="project" value="TreeGrafter"/>
</dbReference>
<proteinExistence type="predicted"/>
<dbReference type="PANTHER" id="PTHR46170:SF1">
    <property type="entry name" value="GATOR COMPLEX PROTEIN WDR59"/>
    <property type="match status" value="1"/>
</dbReference>
<dbReference type="PaxDb" id="55529-EKX31367"/>
<dbReference type="InterPro" id="IPR001680">
    <property type="entry name" value="WD40_rpt"/>
</dbReference>
<sequence length="387" mass="41391">MALERTCVVEEGLAGLEVRDMSAHMGPQGTIAITSRQGLWFAVDDQLGRDGEEEGRGDEGGGRSRRVEPVVQKDAAGKWLDLGSVCWCPDAARAGWLAAVKQRSVMLWDAGLGAACGSSEAGGGRSLTDVDWGPMLVAGSMDGMISVFDPRDVGSPVVSLLTKTIGHTQVRCCRRNSNLLASAHAGNVLVWDVRAGKRPLATMMAHVSNKVGKIDWSPCNAEELVTCSPTESEVKLWRVSQPQQEHATLKMCSHVSSAMFSPSGDMLLTAHADCRLRLTAISTSSTLLTIPTATVVERRVDWVCPVGDASVLLPWRVAAITSPVGGSRVNVLKEWVLSSQPEHAAETAERANSSADSEGEEVEDGYNTTHRLLQAEDLLGVDSIHIT</sequence>
<dbReference type="GO" id="GO:0034198">
    <property type="term" value="P:cellular response to amino acid starvation"/>
    <property type="evidence" value="ECO:0007669"/>
    <property type="project" value="TreeGrafter"/>
</dbReference>